<keyword evidence="1" id="KW-0472">Membrane</keyword>
<keyword evidence="1" id="KW-0812">Transmembrane</keyword>
<dbReference type="RefSeq" id="WP_160030556.1">
    <property type="nucleotide sequence ID" value="NZ_CP041764.1"/>
</dbReference>
<sequence>MVGYRAVYLFIFYFGIKKKKYTELIELYKANGFSFPGLYAFFSLAGFFGCFPMALYFKRLLAANSVRMDDGGNIPLAAYRFIKSQPTALTGWVHKLYYLWLSSMLFFVLAAICAALVSFSPG</sequence>
<dbReference type="EMBL" id="CP041764">
    <property type="protein sequence ID" value="QHA88800.1"/>
    <property type="molecule type" value="Genomic_DNA"/>
</dbReference>
<gene>
    <name evidence="2" type="ORF">FO014_18465</name>
</gene>
<keyword evidence="1" id="KW-1133">Transmembrane helix</keyword>
<proteinExistence type="predicted"/>
<feature type="transmembrane region" description="Helical" evidence="1">
    <location>
        <begin position="37"/>
        <end position="57"/>
    </location>
</feature>
<evidence type="ECO:0000256" key="1">
    <source>
        <dbReference type="SAM" id="Phobius"/>
    </source>
</evidence>
<name>A0ABX6GR84_9GAMM</name>
<organism evidence="2 3">
    <name type="scientific">Serratia rhizosphaerae</name>
    <dbReference type="NCBI Taxonomy" id="2597702"/>
    <lineage>
        <taxon>Bacteria</taxon>
        <taxon>Pseudomonadati</taxon>
        <taxon>Pseudomonadota</taxon>
        <taxon>Gammaproteobacteria</taxon>
        <taxon>Enterobacterales</taxon>
        <taxon>Yersiniaceae</taxon>
        <taxon>Serratia</taxon>
    </lineage>
</organism>
<dbReference type="Proteomes" id="UP000430368">
    <property type="component" value="Chromosome"/>
</dbReference>
<accession>A0ABX6GR84</accession>
<reference evidence="2 3" key="1">
    <citation type="submission" date="2019-07" db="EMBL/GenBank/DDBJ databases">
        <title>Serratia dokdonensis sp. nov., an elicitor of systemic resistance in Nicotiana Tabacum.</title>
        <authorList>
            <person name="Son J.-S."/>
            <person name="Hwang Y.-J."/>
            <person name="Lee S.-Y."/>
            <person name="Ghim S.-Y."/>
        </authorList>
    </citation>
    <scope>NUCLEOTIDE SEQUENCE [LARGE SCALE GENOMIC DNA]</scope>
    <source>
        <strain evidence="2 3">KUDC3025</strain>
    </source>
</reference>
<feature type="transmembrane region" description="Helical" evidence="1">
    <location>
        <begin position="97"/>
        <end position="119"/>
    </location>
</feature>
<keyword evidence="3" id="KW-1185">Reference proteome</keyword>
<evidence type="ECO:0000313" key="2">
    <source>
        <dbReference type="EMBL" id="QHA88800.1"/>
    </source>
</evidence>
<protein>
    <submittedName>
        <fullName evidence="2">Uncharacterized protein</fullName>
    </submittedName>
</protein>
<evidence type="ECO:0000313" key="3">
    <source>
        <dbReference type="Proteomes" id="UP000430368"/>
    </source>
</evidence>